<dbReference type="InterPro" id="IPR009561">
    <property type="entry name" value="DUF1177"/>
</dbReference>
<comment type="caution">
    <text evidence="1">The sequence shown here is derived from an EMBL/GenBank/DDBJ whole genome shotgun (WGS) entry which is preliminary data.</text>
</comment>
<reference evidence="1" key="1">
    <citation type="submission" date="2023-10" db="EMBL/GenBank/DDBJ databases">
        <authorList>
            <consortium name="Clinical and Environmental Microbiology Branch: Whole genome sequencing antimicrobial resistance pathogens in the healthcare setting"/>
        </authorList>
    </citation>
    <scope>NUCLEOTIDE SEQUENCE</scope>
    <source>
        <strain evidence="1">2020QW-00022</strain>
    </source>
</reference>
<protein>
    <submittedName>
        <fullName evidence="1">DUF1177 domain-containing protein</fullName>
    </submittedName>
</protein>
<evidence type="ECO:0000313" key="2">
    <source>
        <dbReference type="EMBL" id="EMR4590107.1"/>
    </source>
</evidence>
<evidence type="ECO:0000313" key="1">
    <source>
        <dbReference type="EMBL" id="ELR5217920.1"/>
    </source>
</evidence>
<dbReference type="Pfam" id="PF06675">
    <property type="entry name" value="DUF1177"/>
    <property type="match status" value="1"/>
</dbReference>
<dbReference type="EMBL" id="ABEXCJ040000003">
    <property type="protein sequence ID" value="ELR5217920.1"/>
    <property type="molecule type" value="Genomic_DNA"/>
</dbReference>
<dbReference type="RefSeq" id="WP_213914344.1">
    <property type="nucleotide sequence ID" value="NZ_CP096258.1"/>
</dbReference>
<accession>A0AAD2VSK5</accession>
<gene>
    <name evidence="2" type="ORF">M0K77_002439</name>
    <name evidence="1" type="ORF">M0K77_RS12195</name>
</gene>
<proteinExistence type="predicted"/>
<sequence>MSLNYLSQVYDLLDTPDVDGEKMAALLHSVNSNQSISSNDAIITVTSIPYEFPEDTSKLCHFIKVLIPGSEGKHRGGPYPTLGIIGRLGAQQAQPDRIGLVSDADGSIVAFASAMKLLDMAAKGQRLKGDVIISSHIATHVSITPHDPVDFMGMPVSSNTMNRYEVDEQMDAILSIDTSKGNSIIKQRGIAISPTAKQGYILRVAPDLVRLLEYATGDVAKTFPITTQDISPYDNGVYHFNSIMQPHVATHAPVVGLAITAKSIVPGCETGASYESELIDATRFTVEVAKQFCWDKIRFYQQDEYETLYDLYGSLAQIQG</sequence>
<organism evidence="1">
    <name type="scientific">Providencia rettgeri</name>
    <dbReference type="NCBI Taxonomy" id="587"/>
    <lineage>
        <taxon>Bacteria</taxon>
        <taxon>Pseudomonadati</taxon>
        <taxon>Pseudomonadota</taxon>
        <taxon>Gammaproteobacteria</taxon>
        <taxon>Enterobacterales</taxon>
        <taxon>Morganellaceae</taxon>
        <taxon>Providencia</taxon>
    </lineage>
</organism>
<dbReference type="EMBL" id="ABEXCJ050000003">
    <property type="protein sequence ID" value="EMR4590107.1"/>
    <property type="molecule type" value="Genomic_DNA"/>
</dbReference>
<dbReference type="AlphaFoldDB" id="A0AAD2VSK5"/>
<name>A0AAD2VSK5_PRORE</name>